<keyword evidence="2" id="KW-0812">Transmembrane</keyword>
<comment type="similarity">
    <text evidence="1">Belongs to the bacterial solute-binding protein 8 family.</text>
</comment>
<feature type="domain" description="Fe/B12 periplasmic-binding" evidence="3">
    <location>
        <begin position="46"/>
        <end position="300"/>
    </location>
</feature>
<reference evidence="4 5" key="1">
    <citation type="journal article" date="2015" name="Genome Announc.">
        <title>Expanding the biotechnology potential of lactobacilli through comparative genomics of 213 strains and associated genera.</title>
        <authorList>
            <person name="Sun Z."/>
            <person name="Harris H.M."/>
            <person name="McCann A."/>
            <person name="Guo C."/>
            <person name="Argimon S."/>
            <person name="Zhang W."/>
            <person name="Yang X."/>
            <person name="Jeffery I.B."/>
            <person name="Cooney J.C."/>
            <person name="Kagawa T.F."/>
            <person name="Liu W."/>
            <person name="Song Y."/>
            <person name="Salvetti E."/>
            <person name="Wrobel A."/>
            <person name="Rasinkangas P."/>
            <person name="Parkhill J."/>
            <person name="Rea M.C."/>
            <person name="O'Sullivan O."/>
            <person name="Ritari J."/>
            <person name="Douillard F.P."/>
            <person name="Paul Ross R."/>
            <person name="Yang R."/>
            <person name="Briner A.E."/>
            <person name="Felis G.E."/>
            <person name="de Vos W.M."/>
            <person name="Barrangou R."/>
            <person name="Klaenhammer T.R."/>
            <person name="Caufield P.W."/>
            <person name="Cui Y."/>
            <person name="Zhang H."/>
            <person name="O'Toole P.W."/>
        </authorList>
    </citation>
    <scope>NUCLEOTIDE SEQUENCE [LARGE SCALE GENOMIC DNA]</scope>
    <source>
        <strain evidence="4 5">DSM 19682</strain>
    </source>
</reference>
<sequence length="300" mass="34288">MQAEDILQRRNSSKKIIFVFFLWLISIIAIFFLHDLSVNQAKQSGSVVMTTDALTWMADELHMDLKGMPSSEYPLPKNYKDVERVGTPNAPSMEKIKKLNADSVYSVTTLKDMQGDSYKANDINVKYVNLQTVADLKKSMNMLAKKYHKETYAQAFIDKLDKRQTSIEQENKNRPRQRVLVLFGMPGGSYLQATSNSYIGSLVEITNNKVIEPKNSHGEYISVNMEEIQKSKPEIVICLAHAMPETVEKSFKQEFSNKMWQSLPAFQNKKVYYLREPTYSSTANMNVIKAMNGIDKIVNK</sequence>
<dbReference type="SUPFAM" id="SSF53807">
    <property type="entry name" value="Helical backbone' metal receptor"/>
    <property type="match status" value="1"/>
</dbReference>
<feature type="transmembrane region" description="Helical" evidence="2">
    <location>
        <begin position="16"/>
        <end position="34"/>
    </location>
</feature>
<dbReference type="Gene3D" id="3.40.50.1980">
    <property type="entry name" value="Nitrogenase molybdenum iron protein domain"/>
    <property type="match status" value="2"/>
</dbReference>
<dbReference type="PROSITE" id="PS50983">
    <property type="entry name" value="FE_B12_PBP"/>
    <property type="match status" value="1"/>
</dbReference>
<proteinExistence type="inferred from homology"/>
<gene>
    <name evidence="4" type="ORF">FD03_GL001674</name>
</gene>
<name>A0A0R1K796_9LACO</name>
<dbReference type="Proteomes" id="UP000051248">
    <property type="component" value="Unassembled WGS sequence"/>
</dbReference>
<evidence type="ECO:0000256" key="2">
    <source>
        <dbReference type="SAM" id="Phobius"/>
    </source>
</evidence>
<dbReference type="STRING" id="1423775.FD03_GL001674"/>
<dbReference type="InterPro" id="IPR002491">
    <property type="entry name" value="ABC_transptr_periplasmic_BD"/>
</dbReference>
<evidence type="ECO:0000313" key="5">
    <source>
        <dbReference type="Proteomes" id="UP000051248"/>
    </source>
</evidence>
<evidence type="ECO:0000259" key="3">
    <source>
        <dbReference type="PROSITE" id="PS50983"/>
    </source>
</evidence>
<keyword evidence="2" id="KW-0472">Membrane</keyword>
<keyword evidence="5" id="KW-1185">Reference proteome</keyword>
<evidence type="ECO:0000313" key="4">
    <source>
        <dbReference type="EMBL" id="KRK79308.1"/>
    </source>
</evidence>
<dbReference type="AlphaFoldDB" id="A0A0R1K796"/>
<evidence type="ECO:0000256" key="1">
    <source>
        <dbReference type="ARBA" id="ARBA00008814"/>
    </source>
</evidence>
<dbReference type="EMBL" id="AZDZ01000019">
    <property type="protein sequence ID" value="KRK79308.1"/>
    <property type="molecule type" value="Genomic_DNA"/>
</dbReference>
<keyword evidence="2" id="KW-1133">Transmembrane helix</keyword>
<dbReference type="PANTHER" id="PTHR30535">
    <property type="entry name" value="VITAMIN B12-BINDING PROTEIN"/>
    <property type="match status" value="1"/>
</dbReference>
<organism evidence="4 5">
    <name type="scientific">Companilactobacillus nodensis DSM 19682 = JCM 14932 = NBRC 107160</name>
    <dbReference type="NCBI Taxonomy" id="1423775"/>
    <lineage>
        <taxon>Bacteria</taxon>
        <taxon>Bacillati</taxon>
        <taxon>Bacillota</taxon>
        <taxon>Bacilli</taxon>
        <taxon>Lactobacillales</taxon>
        <taxon>Lactobacillaceae</taxon>
        <taxon>Companilactobacillus</taxon>
    </lineage>
</organism>
<protein>
    <submittedName>
        <fullName evidence="4">Iron ABC transporter substrate-binding protein</fullName>
    </submittedName>
</protein>
<dbReference type="PANTHER" id="PTHR30535:SF36">
    <property type="entry name" value="HIGH-AFFINITY HEME UPTAKE SYSTEM PROTEIN ISDE"/>
    <property type="match status" value="1"/>
</dbReference>
<comment type="caution">
    <text evidence="4">The sequence shown here is derived from an EMBL/GenBank/DDBJ whole genome shotgun (WGS) entry which is preliminary data.</text>
</comment>
<dbReference type="GO" id="GO:0071281">
    <property type="term" value="P:cellular response to iron ion"/>
    <property type="evidence" value="ECO:0007669"/>
    <property type="project" value="TreeGrafter"/>
</dbReference>
<accession>A0A0R1K796</accession>
<dbReference type="eggNOG" id="COG0614">
    <property type="taxonomic scope" value="Bacteria"/>
</dbReference>
<dbReference type="PATRIC" id="fig|1423775.4.peg.1707"/>
<dbReference type="Pfam" id="PF01497">
    <property type="entry name" value="Peripla_BP_2"/>
    <property type="match status" value="1"/>
</dbReference>
<dbReference type="InterPro" id="IPR050902">
    <property type="entry name" value="ABC_Transporter_SBP"/>
</dbReference>